<name>A0A131ZB44_RHIAP</name>
<proteinExistence type="predicted"/>
<evidence type="ECO:0000256" key="1">
    <source>
        <dbReference type="SAM" id="SignalP"/>
    </source>
</evidence>
<feature type="non-terminal residue" evidence="2">
    <location>
        <position position="1"/>
    </location>
</feature>
<feature type="chain" id="PRO_5007287215" evidence="1">
    <location>
        <begin position="24"/>
        <end position="214"/>
    </location>
</feature>
<protein>
    <submittedName>
        <fullName evidence="2">Uncharacterized protein</fullName>
    </submittedName>
</protein>
<dbReference type="AlphaFoldDB" id="A0A131ZB44"/>
<feature type="signal peptide" evidence="1">
    <location>
        <begin position="1"/>
        <end position="23"/>
    </location>
</feature>
<organism evidence="2">
    <name type="scientific">Rhipicephalus appendiculatus</name>
    <name type="common">Brown ear tick</name>
    <dbReference type="NCBI Taxonomy" id="34631"/>
    <lineage>
        <taxon>Eukaryota</taxon>
        <taxon>Metazoa</taxon>
        <taxon>Ecdysozoa</taxon>
        <taxon>Arthropoda</taxon>
        <taxon>Chelicerata</taxon>
        <taxon>Arachnida</taxon>
        <taxon>Acari</taxon>
        <taxon>Parasitiformes</taxon>
        <taxon>Ixodida</taxon>
        <taxon>Ixodoidea</taxon>
        <taxon>Ixodidae</taxon>
        <taxon>Rhipicephalinae</taxon>
        <taxon>Rhipicephalus</taxon>
        <taxon>Rhipicephalus</taxon>
    </lineage>
</organism>
<dbReference type="EMBL" id="GEDV01000861">
    <property type="protein sequence ID" value="JAP87696.1"/>
    <property type="molecule type" value="Transcribed_RNA"/>
</dbReference>
<keyword evidence="1" id="KW-0732">Signal</keyword>
<accession>A0A131ZB44</accession>
<reference evidence="2" key="1">
    <citation type="journal article" date="2016" name="Ticks Tick Borne Dis.">
        <title>De novo assembly and annotation of the salivary gland transcriptome of Rhipicephalus appendiculatus male and female ticks during blood feeding.</title>
        <authorList>
            <person name="de Castro M.H."/>
            <person name="de Klerk D."/>
            <person name="Pienaar R."/>
            <person name="Latif A.A."/>
            <person name="Rees D.J."/>
            <person name="Mans B.J."/>
        </authorList>
    </citation>
    <scope>NUCLEOTIDE SEQUENCE</scope>
    <source>
        <tissue evidence="2">Salivary glands</tissue>
    </source>
</reference>
<evidence type="ECO:0000313" key="2">
    <source>
        <dbReference type="EMBL" id="JAP87696.1"/>
    </source>
</evidence>
<sequence>AGDGEAFFLWSCASVLLTRVGQQAGVPANIWIIKKLHITETMMDQARFGRNVTRSRRRRGAGELRSSFGGMVRRSKEAPLMPRRWIRSGTDVHRLLTVGSPSTPPECSTRARGAGHLLSGNLNDTCPTGIDSARGCQNAPAASHPLLASRVRLRLVPDAVHSVPSAVSCAIISTSSRRRSSSTCTEVFGRHGTPGVNWKYWPSALRCNGRKFFR</sequence>